<name>A0A914CD11_9BILA</name>
<accession>A0A914CD11</accession>
<proteinExistence type="predicted"/>
<dbReference type="WBParaSite" id="ACRNAN_Path_795.g3006.t1">
    <property type="protein sequence ID" value="ACRNAN_Path_795.g3006.t1"/>
    <property type="gene ID" value="ACRNAN_Path_795.g3006"/>
</dbReference>
<sequence>MMPTWRGKDAWNKALVQMNGYQDLFGSEDEEPVVENSETSMPQGGARSRRAIVEKYASPNEETKENMYWLIKLPGK</sequence>
<protein>
    <submittedName>
        <fullName evidence="3">Uncharacterized protein</fullName>
    </submittedName>
</protein>
<dbReference type="Proteomes" id="UP000887540">
    <property type="component" value="Unplaced"/>
</dbReference>
<evidence type="ECO:0000313" key="2">
    <source>
        <dbReference type="Proteomes" id="UP000887540"/>
    </source>
</evidence>
<dbReference type="AlphaFoldDB" id="A0A914CD11"/>
<keyword evidence="2" id="KW-1185">Reference proteome</keyword>
<feature type="region of interest" description="Disordered" evidence="1">
    <location>
        <begin position="27"/>
        <end position="47"/>
    </location>
</feature>
<evidence type="ECO:0000313" key="3">
    <source>
        <dbReference type="WBParaSite" id="ACRNAN_Path_795.g3006.t1"/>
    </source>
</evidence>
<organism evidence="2 3">
    <name type="scientific">Acrobeloides nanus</name>
    <dbReference type="NCBI Taxonomy" id="290746"/>
    <lineage>
        <taxon>Eukaryota</taxon>
        <taxon>Metazoa</taxon>
        <taxon>Ecdysozoa</taxon>
        <taxon>Nematoda</taxon>
        <taxon>Chromadorea</taxon>
        <taxon>Rhabditida</taxon>
        <taxon>Tylenchina</taxon>
        <taxon>Cephalobomorpha</taxon>
        <taxon>Cephaloboidea</taxon>
        <taxon>Cephalobidae</taxon>
        <taxon>Acrobeloides</taxon>
    </lineage>
</organism>
<reference evidence="3" key="1">
    <citation type="submission" date="2022-11" db="UniProtKB">
        <authorList>
            <consortium name="WormBaseParasite"/>
        </authorList>
    </citation>
    <scope>IDENTIFICATION</scope>
</reference>
<evidence type="ECO:0000256" key="1">
    <source>
        <dbReference type="SAM" id="MobiDB-lite"/>
    </source>
</evidence>